<gene>
    <name evidence="4" type="ORF">EII35_03580</name>
</gene>
<dbReference type="AlphaFoldDB" id="A0A3P1WWA0"/>
<feature type="domain" description="DDE Tnp4" evidence="3">
    <location>
        <begin position="104"/>
        <end position="251"/>
    </location>
</feature>
<dbReference type="Gene3D" id="1.10.10.60">
    <property type="entry name" value="Homeodomain-like"/>
    <property type="match status" value="1"/>
</dbReference>
<evidence type="ECO:0000313" key="5">
    <source>
        <dbReference type="Proteomes" id="UP000280935"/>
    </source>
</evidence>
<evidence type="ECO:0000313" key="4">
    <source>
        <dbReference type="EMBL" id="RRD50839.1"/>
    </source>
</evidence>
<dbReference type="GO" id="GO:0046872">
    <property type="term" value="F:metal ion binding"/>
    <property type="evidence" value="ECO:0007669"/>
    <property type="project" value="UniProtKB-KW"/>
</dbReference>
<dbReference type="Proteomes" id="UP000280935">
    <property type="component" value="Unassembled WGS sequence"/>
</dbReference>
<evidence type="ECO:0000259" key="3">
    <source>
        <dbReference type="Pfam" id="PF13359"/>
    </source>
</evidence>
<reference evidence="4 5" key="1">
    <citation type="submission" date="2018-11" db="EMBL/GenBank/DDBJ databases">
        <title>Genomes From Bacteria Associated with the Canine Oral Cavity: a Test Case for Automated Genome-Based Taxonomic Assignment.</title>
        <authorList>
            <person name="Coil D.A."/>
            <person name="Jospin G."/>
            <person name="Darling A.E."/>
            <person name="Wallis C."/>
            <person name="Davis I.J."/>
            <person name="Harris S."/>
            <person name="Eisen J.A."/>
            <person name="Holcombe L.J."/>
            <person name="O'Flynn C."/>
        </authorList>
    </citation>
    <scope>NUCLEOTIDE SEQUENCE [LARGE SCALE GENOMIC DNA]</scope>
    <source>
        <strain evidence="4 5">OH2822_COT-296</strain>
    </source>
</reference>
<dbReference type="EMBL" id="RQYT01000004">
    <property type="protein sequence ID" value="RRD50839.1"/>
    <property type="molecule type" value="Genomic_DNA"/>
</dbReference>
<dbReference type="Pfam" id="PF13359">
    <property type="entry name" value="DDE_Tnp_4"/>
    <property type="match status" value="1"/>
</dbReference>
<proteinExistence type="predicted"/>
<protein>
    <submittedName>
        <fullName evidence="4">Transposase</fullName>
    </submittedName>
</protein>
<evidence type="ECO:0000256" key="1">
    <source>
        <dbReference type="ARBA" id="ARBA00001968"/>
    </source>
</evidence>
<keyword evidence="2" id="KW-0479">Metal-binding</keyword>
<evidence type="ECO:0000256" key="2">
    <source>
        <dbReference type="ARBA" id="ARBA00022723"/>
    </source>
</evidence>
<dbReference type="InterPro" id="IPR027806">
    <property type="entry name" value="HARBI1_dom"/>
</dbReference>
<name>A0A3P1WWA0_9ACTN</name>
<comment type="caution">
    <text evidence="4">The sequence shown here is derived from an EMBL/GenBank/DDBJ whole genome shotgun (WGS) entry which is preliminary data.</text>
</comment>
<sequence length="259" mass="28790">MRYDSTTGLPVDVIQEIVARVWDVAQGRGLDLTRHKIKLYRQVVICLILLRQNMSQMVIADMVGVSQPTICRIWRRNIEILETVLVFTSGGRTEAIQQGRILLVDGSFVPTGNRPASGQAAANYSGKRKVQCLDLQVAAKDWGDLVAVSDPFPGARHDARVIQESGSSDLLAQAGVTWVADTAHTATTALTPVKKKLNHPRTEWEKQFNKTIAGIRAKVEHCIAHLKNWKILATGYRGRLNELPAIIRIVTQLELLRTQ</sequence>
<dbReference type="OrthoDB" id="3724576at2"/>
<organism evidence="4 5">
    <name type="scientific">Arachnia propionica</name>
    <dbReference type="NCBI Taxonomy" id="1750"/>
    <lineage>
        <taxon>Bacteria</taxon>
        <taxon>Bacillati</taxon>
        <taxon>Actinomycetota</taxon>
        <taxon>Actinomycetes</taxon>
        <taxon>Propionibacteriales</taxon>
        <taxon>Propionibacteriaceae</taxon>
        <taxon>Arachnia</taxon>
    </lineage>
</organism>
<accession>A0A3P1WWA0</accession>
<comment type="cofactor">
    <cofactor evidence="1">
        <name>a divalent metal cation</name>
        <dbReference type="ChEBI" id="CHEBI:60240"/>
    </cofactor>
</comment>